<dbReference type="AlphaFoldDB" id="A0A504JCX3"/>
<feature type="transmembrane region" description="Helical" evidence="1">
    <location>
        <begin position="98"/>
        <end position="117"/>
    </location>
</feature>
<feature type="transmembrane region" description="Helical" evidence="1">
    <location>
        <begin position="123"/>
        <end position="140"/>
    </location>
</feature>
<feature type="transmembrane region" description="Helical" evidence="1">
    <location>
        <begin position="184"/>
        <end position="202"/>
    </location>
</feature>
<sequence>MEKTIEILILLHAGFGGIALLAGLVSMIAKKGRKVHKKSGLLFYYSMLISAITAMVVALMPNHENPFLFAVGIFSMYFILTGKRALKYKHKNSNLKIDRWISIVMIITGMLMIFLPIVISKSIHIILCVFALVGIVFSVWDLSLYKNPEKLKNSWLKLHLGKMIGAYISATTAFVVVNEFFPGMYGWFIPGIVGGFFIAYWIRKLKKKTSG</sequence>
<evidence type="ECO:0000256" key="1">
    <source>
        <dbReference type="SAM" id="Phobius"/>
    </source>
</evidence>
<keyword evidence="1" id="KW-0812">Transmembrane</keyword>
<evidence type="ECO:0000313" key="3">
    <source>
        <dbReference type="Proteomes" id="UP000315540"/>
    </source>
</evidence>
<reference evidence="2 3" key="1">
    <citation type="submission" date="2019-06" db="EMBL/GenBank/DDBJ databases">
        <authorList>
            <person name="Meng X."/>
        </authorList>
    </citation>
    <scope>NUCLEOTIDE SEQUENCE [LARGE SCALE GENOMIC DNA]</scope>
    <source>
        <strain evidence="2 3">M625</strain>
    </source>
</reference>
<keyword evidence="3" id="KW-1185">Reference proteome</keyword>
<dbReference type="RefSeq" id="WP_140593868.1">
    <property type="nucleotide sequence ID" value="NZ_VFWZ01000003.1"/>
</dbReference>
<feature type="transmembrane region" description="Helical" evidence="1">
    <location>
        <begin position="160"/>
        <end position="178"/>
    </location>
</feature>
<organism evidence="2 3">
    <name type="scientific">Aquimarina algicola</name>
    <dbReference type="NCBI Taxonomy" id="2589995"/>
    <lineage>
        <taxon>Bacteria</taxon>
        <taxon>Pseudomonadati</taxon>
        <taxon>Bacteroidota</taxon>
        <taxon>Flavobacteriia</taxon>
        <taxon>Flavobacteriales</taxon>
        <taxon>Flavobacteriaceae</taxon>
        <taxon>Aquimarina</taxon>
    </lineage>
</organism>
<keyword evidence="1" id="KW-0472">Membrane</keyword>
<feature type="transmembrane region" description="Helical" evidence="1">
    <location>
        <begin position="67"/>
        <end position="86"/>
    </location>
</feature>
<comment type="caution">
    <text evidence="2">The sequence shown here is derived from an EMBL/GenBank/DDBJ whole genome shotgun (WGS) entry which is preliminary data.</text>
</comment>
<dbReference type="OrthoDB" id="1162022at2"/>
<name>A0A504JCX3_9FLAO</name>
<keyword evidence="1" id="KW-1133">Transmembrane helix</keyword>
<accession>A0A504JCX3</accession>
<protein>
    <submittedName>
        <fullName evidence="2">DUF2306 domain-containing protein</fullName>
    </submittedName>
</protein>
<dbReference type="EMBL" id="VFWZ01000003">
    <property type="protein sequence ID" value="TPN86305.1"/>
    <property type="molecule type" value="Genomic_DNA"/>
</dbReference>
<gene>
    <name evidence="2" type="ORF">FHK87_13645</name>
</gene>
<dbReference type="Proteomes" id="UP000315540">
    <property type="component" value="Unassembled WGS sequence"/>
</dbReference>
<feature type="transmembrane region" description="Helical" evidence="1">
    <location>
        <begin position="6"/>
        <end position="29"/>
    </location>
</feature>
<feature type="transmembrane region" description="Helical" evidence="1">
    <location>
        <begin position="41"/>
        <end position="61"/>
    </location>
</feature>
<proteinExistence type="predicted"/>
<evidence type="ECO:0000313" key="2">
    <source>
        <dbReference type="EMBL" id="TPN86305.1"/>
    </source>
</evidence>